<keyword evidence="10" id="KW-1185">Reference proteome</keyword>
<gene>
    <name evidence="9" type="ORF">C7999DRAFT_16942</name>
</gene>
<feature type="transmembrane region" description="Helical" evidence="7">
    <location>
        <begin position="131"/>
        <end position="153"/>
    </location>
</feature>
<feature type="compositionally biased region" description="Polar residues" evidence="6">
    <location>
        <begin position="321"/>
        <end position="331"/>
    </location>
</feature>
<feature type="transmembrane region" description="Helical" evidence="7">
    <location>
        <begin position="20"/>
        <end position="41"/>
    </location>
</feature>
<dbReference type="InterPro" id="IPR049326">
    <property type="entry name" value="Rhodopsin_dom_fungi"/>
</dbReference>
<feature type="transmembrane region" description="Helical" evidence="7">
    <location>
        <begin position="53"/>
        <end position="74"/>
    </location>
</feature>
<evidence type="ECO:0000256" key="6">
    <source>
        <dbReference type="SAM" id="MobiDB-lite"/>
    </source>
</evidence>
<feature type="compositionally biased region" description="Basic and acidic residues" evidence="6">
    <location>
        <begin position="336"/>
        <end position="345"/>
    </location>
</feature>
<dbReference type="InterPro" id="IPR052337">
    <property type="entry name" value="SAT4-like"/>
</dbReference>
<reference evidence="9" key="1">
    <citation type="journal article" date="2023" name="Mol. Phylogenet. Evol.">
        <title>Genome-scale phylogeny and comparative genomics of the fungal order Sordariales.</title>
        <authorList>
            <person name="Hensen N."/>
            <person name="Bonometti L."/>
            <person name="Westerberg I."/>
            <person name="Brannstrom I.O."/>
            <person name="Guillou S."/>
            <person name="Cros-Aarteil S."/>
            <person name="Calhoun S."/>
            <person name="Haridas S."/>
            <person name="Kuo A."/>
            <person name="Mondo S."/>
            <person name="Pangilinan J."/>
            <person name="Riley R."/>
            <person name="LaButti K."/>
            <person name="Andreopoulos B."/>
            <person name="Lipzen A."/>
            <person name="Chen C."/>
            <person name="Yan M."/>
            <person name="Daum C."/>
            <person name="Ng V."/>
            <person name="Clum A."/>
            <person name="Steindorff A."/>
            <person name="Ohm R.A."/>
            <person name="Martin F."/>
            <person name="Silar P."/>
            <person name="Natvig D.O."/>
            <person name="Lalanne C."/>
            <person name="Gautier V."/>
            <person name="Ament-Velasquez S.L."/>
            <person name="Kruys A."/>
            <person name="Hutchinson M.I."/>
            <person name="Powell A.J."/>
            <person name="Barry K."/>
            <person name="Miller A.N."/>
            <person name="Grigoriev I.V."/>
            <person name="Debuchy R."/>
            <person name="Gladieux P."/>
            <person name="Hiltunen Thoren M."/>
            <person name="Johannesson H."/>
        </authorList>
    </citation>
    <scope>NUCLEOTIDE SEQUENCE</scope>
    <source>
        <strain evidence="9">CBS 359.72</strain>
    </source>
</reference>
<feature type="transmembrane region" description="Helical" evidence="7">
    <location>
        <begin position="203"/>
        <end position="221"/>
    </location>
</feature>
<accession>A0AAN7CQ12</accession>
<proteinExistence type="inferred from homology"/>
<evidence type="ECO:0000256" key="1">
    <source>
        <dbReference type="ARBA" id="ARBA00004141"/>
    </source>
</evidence>
<dbReference type="PANTHER" id="PTHR33048">
    <property type="entry name" value="PTH11-LIKE INTEGRAL MEMBRANE PROTEIN (AFU_ORTHOLOGUE AFUA_5G11245)"/>
    <property type="match status" value="1"/>
</dbReference>
<dbReference type="GO" id="GO:0016020">
    <property type="term" value="C:membrane"/>
    <property type="evidence" value="ECO:0007669"/>
    <property type="project" value="UniProtKB-SubCell"/>
</dbReference>
<feature type="compositionally biased region" description="Polar residues" evidence="6">
    <location>
        <begin position="379"/>
        <end position="393"/>
    </location>
</feature>
<organism evidence="9 10">
    <name type="scientific">Corynascus novoguineensis</name>
    <dbReference type="NCBI Taxonomy" id="1126955"/>
    <lineage>
        <taxon>Eukaryota</taxon>
        <taxon>Fungi</taxon>
        <taxon>Dikarya</taxon>
        <taxon>Ascomycota</taxon>
        <taxon>Pezizomycotina</taxon>
        <taxon>Sordariomycetes</taxon>
        <taxon>Sordariomycetidae</taxon>
        <taxon>Sordariales</taxon>
        <taxon>Chaetomiaceae</taxon>
        <taxon>Corynascus</taxon>
    </lineage>
</organism>
<evidence type="ECO:0000313" key="9">
    <source>
        <dbReference type="EMBL" id="KAK4244823.1"/>
    </source>
</evidence>
<dbReference type="EMBL" id="MU857722">
    <property type="protein sequence ID" value="KAK4244823.1"/>
    <property type="molecule type" value="Genomic_DNA"/>
</dbReference>
<keyword evidence="3 7" id="KW-1133">Transmembrane helix</keyword>
<feature type="region of interest" description="Disordered" evidence="6">
    <location>
        <begin position="279"/>
        <end position="401"/>
    </location>
</feature>
<protein>
    <recommendedName>
        <fullName evidence="8">Rhodopsin domain-containing protein</fullName>
    </recommendedName>
</protein>
<feature type="domain" description="Rhodopsin" evidence="8">
    <location>
        <begin position="38"/>
        <end position="265"/>
    </location>
</feature>
<sequence>MAAANPSVPDLVDHDKGPAILATSIAVTVLSTLFVLSRLFTRGYLLGKMYLDDYFMLASMLCGWATVAVTSRAVASGSGRHAALLSEEQLSGALFYTMVAFCPGILSFGLPKLAVVALLTRMMNPSRLHAAFMWFLAIFCQLSLMGCVGILFGQCTPTRAMWTIGMERTCIDPWILVKYSIYAGSFSAFVDLYFAFYPALKKIALSFALGIGSVAGIVAIYKCTRIPGLASPDFVYDTADLTIWTAIEGSTIMIAASIPILKPLTDFILGRRTFSSNRSHNRYEKHSQSRSGQVASDMELSGTGSRFRRGGKPKDPMAITQFDTVVDNSGLSGDEESGRKSDAHDSQTNIVTKPDNDSFPLQSLPARPPSGAIVRTDHVTVTSTYGAPGQNQAPRPVHRWS</sequence>
<dbReference type="AlphaFoldDB" id="A0AAN7CQ12"/>
<feature type="transmembrane region" description="Helical" evidence="7">
    <location>
        <begin position="173"/>
        <end position="196"/>
    </location>
</feature>
<reference evidence="9" key="2">
    <citation type="submission" date="2023-05" db="EMBL/GenBank/DDBJ databases">
        <authorList>
            <consortium name="Lawrence Berkeley National Laboratory"/>
            <person name="Steindorff A."/>
            <person name="Hensen N."/>
            <person name="Bonometti L."/>
            <person name="Westerberg I."/>
            <person name="Brannstrom I.O."/>
            <person name="Guillou S."/>
            <person name="Cros-Aarteil S."/>
            <person name="Calhoun S."/>
            <person name="Haridas S."/>
            <person name="Kuo A."/>
            <person name="Mondo S."/>
            <person name="Pangilinan J."/>
            <person name="Riley R."/>
            <person name="Labutti K."/>
            <person name="Andreopoulos B."/>
            <person name="Lipzen A."/>
            <person name="Chen C."/>
            <person name="Yanf M."/>
            <person name="Daum C."/>
            <person name="Ng V."/>
            <person name="Clum A."/>
            <person name="Ohm R."/>
            <person name="Martin F."/>
            <person name="Silar P."/>
            <person name="Natvig D."/>
            <person name="Lalanne C."/>
            <person name="Gautier V."/>
            <person name="Ament-Velasquez S.L."/>
            <person name="Kruys A."/>
            <person name="Hutchinson M.I."/>
            <person name="Powell A.J."/>
            <person name="Barry K."/>
            <person name="Miller A.N."/>
            <person name="Grigoriev I.V."/>
            <person name="Debuchy R."/>
            <person name="Gladieux P."/>
            <person name="Thoren M.H."/>
            <person name="Johannesson H."/>
        </authorList>
    </citation>
    <scope>NUCLEOTIDE SEQUENCE</scope>
    <source>
        <strain evidence="9">CBS 359.72</strain>
    </source>
</reference>
<keyword evidence="4 7" id="KW-0472">Membrane</keyword>
<evidence type="ECO:0000256" key="5">
    <source>
        <dbReference type="ARBA" id="ARBA00038359"/>
    </source>
</evidence>
<evidence type="ECO:0000256" key="3">
    <source>
        <dbReference type="ARBA" id="ARBA00022989"/>
    </source>
</evidence>
<evidence type="ECO:0000256" key="7">
    <source>
        <dbReference type="SAM" id="Phobius"/>
    </source>
</evidence>
<evidence type="ECO:0000259" key="8">
    <source>
        <dbReference type="Pfam" id="PF20684"/>
    </source>
</evidence>
<evidence type="ECO:0000256" key="2">
    <source>
        <dbReference type="ARBA" id="ARBA00022692"/>
    </source>
</evidence>
<dbReference type="Pfam" id="PF20684">
    <property type="entry name" value="Fung_rhodopsin"/>
    <property type="match status" value="1"/>
</dbReference>
<comment type="subcellular location">
    <subcellularLocation>
        <location evidence="1">Membrane</location>
        <topology evidence="1">Multi-pass membrane protein</topology>
    </subcellularLocation>
</comment>
<dbReference type="Proteomes" id="UP001303647">
    <property type="component" value="Unassembled WGS sequence"/>
</dbReference>
<name>A0AAN7CQ12_9PEZI</name>
<feature type="transmembrane region" description="Helical" evidence="7">
    <location>
        <begin position="94"/>
        <end position="119"/>
    </location>
</feature>
<keyword evidence="2 7" id="KW-0812">Transmembrane</keyword>
<dbReference type="PANTHER" id="PTHR33048:SF155">
    <property type="entry name" value="INTEGRAL MEMBRANE PROTEIN"/>
    <property type="match status" value="1"/>
</dbReference>
<feature type="transmembrane region" description="Helical" evidence="7">
    <location>
        <begin position="241"/>
        <end position="261"/>
    </location>
</feature>
<evidence type="ECO:0000313" key="10">
    <source>
        <dbReference type="Proteomes" id="UP001303647"/>
    </source>
</evidence>
<comment type="similarity">
    <text evidence="5">Belongs to the SAT4 family.</text>
</comment>
<evidence type="ECO:0000256" key="4">
    <source>
        <dbReference type="ARBA" id="ARBA00023136"/>
    </source>
</evidence>
<comment type="caution">
    <text evidence="9">The sequence shown here is derived from an EMBL/GenBank/DDBJ whole genome shotgun (WGS) entry which is preliminary data.</text>
</comment>